<accession>A0A368KR20</accession>
<keyword evidence="1" id="KW-1133">Transmembrane helix</keyword>
<feature type="transmembrane region" description="Helical" evidence="1">
    <location>
        <begin position="141"/>
        <end position="173"/>
    </location>
</feature>
<evidence type="ECO:0008006" key="4">
    <source>
        <dbReference type="Google" id="ProtNLM"/>
    </source>
</evidence>
<gene>
    <name evidence="2" type="ORF">DTL42_12015</name>
</gene>
<dbReference type="Proteomes" id="UP000253562">
    <property type="component" value="Unassembled WGS sequence"/>
</dbReference>
<keyword evidence="1" id="KW-0472">Membrane</keyword>
<keyword evidence="1" id="KW-0812">Transmembrane</keyword>
<dbReference type="EMBL" id="QPEX01000024">
    <property type="protein sequence ID" value="RCS49256.1"/>
    <property type="molecule type" value="Genomic_DNA"/>
</dbReference>
<proteinExistence type="predicted"/>
<comment type="caution">
    <text evidence="2">The sequence shown here is derived from an EMBL/GenBank/DDBJ whole genome shotgun (WGS) entry which is preliminary data.</text>
</comment>
<evidence type="ECO:0000313" key="2">
    <source>
        <dbReference type="EMBL" id="RCS49256.1"/>
    </source>
</evidence>
<feature type="transmembrane region" description="Helical" evidence="1">
    <location>
        <begin position="227"/>
        <end position="247"/>
    </location>
</feature>
<reference evidence="2 3" key="1">
    <citation type="submission" date="2018-07" db="EMBL/GenBank/DDBJ databases">
        <title>Comparative genomes isolates from brazilian mangrove.</title>
        <authorList>
            <person name="De Araujo J.E."/>
            <person name="Taketani R.G."/>
            <person name="Silva M.C.P."/>
            <person name="Lourenco M.V."/>
            <person name="Oliveira V.M."/>
            <person name="Andreote F.D."/>
        </authorList>
    </citation>
    <scope>NUCLEOTIDE SEQUENCE [LARGE SCALE GENOMIC DNA]</scope>
    <source>
        <strain evidence="2 3">HEX PRIS-MGV</strain>
    </source>
</reference>
<feature type="transmembrane region" description="Helical" evidence="1">
    <location>
        <begin position="185"/>
        <end position="207"/>
    </location>
</feature>
<evidence type="ECO:0000313" key="3">
    <source>
        <dbReference type="Proteomes" id="UP000253562"/>
    </source>
</evidence>
<sequence length="482" mass="53609">MMGVSLFFRLPLLEESLWVDELHTAWVVADSPQEIPERAAMGNQSPLYFLGVWAWLQTSGMHEWSLRLPSLLAGVLAVGLVTVITHRWTKDGWIALGIGLIAAMDKDWIFFATEARTYALVQAVAIAQVIVAWQACQHDRVAAWLGLISLSLINFYLHYSTLLFTGGVGLAMLISAANRPVRKHLLLAGIVLLLGIGVSVPHLLSIFERRANWAQFISATSSNEWTRWGTVFAFLIPASIALLIAWLRQTAIPQLQKRRFFFLTLVVLLPLATAWLTTATGVAALFFGRYLFSVEACVLLLLASIVAMLPGKWVARGVLALAVLLSFFGRFHSPWQGMRGENWPQVVQAASDRINSLDLPPEIVIAAGLIETDILLTDEAEDQPWDEFARLPLESIYRLPAQATERFGLTYTNAGQPTPRYQAESADQATVILIVRGRDSKADQVARRLQAAFPERDYRIETPQPQTYGVQWRVLTPQASSP</sequence>
<organism evidence="2 3">
    <name type="scientific">Bremerella cremea</name>
    <dbReference type="NCBI Taxonomy" id="1031537"/>
    <lineage>
        <taxon>Bacteria</taxon>
        <taxon>Pseudomonadati</taxon>
        <taxon>Planctomycetota</taxon>
        <taxon>Planctomycetia</taxon>
        <taxon>Pirellulales</taxon>
        <taxon>Pirellulaceae</taxon>
        <taxon>Bremerella</taxon>
    </lineage>
</organism>
<feature type="transmembrane region" description="Helical" evidence="1">
    <location>
        <begin position="282"/>
        <end position="306"/>
    </location>
</feature>
<evidence type="ECO:0000256" key="1">
    <source>
        <dbReference type="SAM" id="Phobius"/>
    </source>
</evidence>
<dbReference type="AlphaFoldDB" id="A0A368KR20"/>
<protein>
    <recommendedName>
        <fullName evidence="4">Glycosyltransferase RgtA/B/C/D-like domain-containing protein</fullName>
    </recommendedName>
</protein>
<feature type="transmembrane region" description="Helical" evidence="1">
    <location>
        <begin position="259"/>
        <end position="276"/>
    </location>
</feature>
<name>A0A368KR20_9BACT</name>
<feature type="transmembrane region" description="Helical" evidence="1">
    <location>
        <begin position="313"/>
        <end position="331"/>
    </location>
</feature>